<proteinExistence type="predicted"/>
<dbReference type="STRING" id="1035.BN961_01332"/>
<keyword evidence="3" id="KW-1185">Reference proteome</keyword>
<dbReference type="AlphaFoldDB" id="A0A090MKI9"/>
<dbReference type="EMBL" id="CCAZ020000001">
    <property type="protein sequence ID" value="CEG07926.1"/>
    <property type="molecule type" value="Genomic_DNA"/>
</dbReference>
<organism evidence="2 3">
    <name type="scientific">Afipia felis</name>
    <name type="common">Cat scratch disease bacillus</name>
    <dbReference type="NCBI Taxonomy" id="1035"/>
    <lineage>
        <taxon>Bacteria</taxon>
        <taxon>Pseudomonadati</taxon>
        <taxon>Pseudomonadota</taxon>
        <taxon>Alphaproteobacteria</taxon>
        <taxon>Hyphomicrobiales</taxon>
        <taxon>Nitrobacteraceae</taxon>
        <taxon>Afipia</taxon>
    </lineage>
</organism>
<keyword evidence="1" id="KW-0732">Signal</keyword>
<evidence type="ECO:0000313" key="2">
    <source>
        <dbReference type="EMBL" id="CEG07926.1"/>
    </source>
</evidence>
<feature type="signal peptide" evidence="1">
    <location>
        <begin position="1"/>
        <end position="20"/>
    </location>
</feature>
<name>A0A090MKI9_AFIFE</name>
<dbReference type="Proteomes" id="UP000035762">
    <property type="component" value="Unassembled WGS sequence"/>
</dbReference>
<feature type="chain" id="PRO_5001859686" evidence="1">
    <location>
        <begin position="21"/>
        <end position="53"/>
    </location>
</feature>
<evidence type="ECO:0000313" key="3">
    <source>
        <dbReference type="Proteomes" id="UP000035762"/>
    </source>
</evidence>
<accession>A0A090MKI9</accession>
<comment type="caution">
    <text evidence="2">The sequence shown here is derived from an EMBL/GenBank/DDBJ whole genome shotgun (WGS) entry which is preliminary data.</text>
</comment>
<gene>
    <name evidence="2" type="ORF">BN961_01332</name>
</gene>
<evidence type="ECO:0000256" key="1">
    <source>
        <dbReference type="SAM" id="SignalP"/>
    </source>
</evidence>
<sequence length="53" mass="5642">MKALSATVALLVLGSSVAYAEKSRFARSKNASIWRMRADSTEVRVSTAPQTGA</sequence>
<reference evidence="2 3" key="1">
    <citation type="journal article" date="2014" name="Genome Announc.">
        <title>Genome Sequence of Afipia felis Strain 76713, Isolated in Hospital Water Using an Amoeba Co-Culture Procedure.</title>
        <authorList>
            <person name="Benamar S."/>
            <person name="La Scola B."/>
            <person name="Croce O."/>
        </authorList>
    </citation>
    <scope>NUCLEOTIDE SEQUENCE [LARGE SCALE GENOMIC DNA]</scope>
    <source>
        <strain evidence="2 3">76713</strain>
    </source>
</reference>
<protein>
    <submittedName>
        <fullName evidence="2">Uncharacterized protein</fullName>
    </submittedName>
</protein>